<gene>
    <name evidence="1" type="ORF">DSO57_1020077</name>
</gene>
<organism evidence="1 2">
    <name type="scientific">Entomophthora muscae</name>
    <dbReference type="NCBI Taxonomy" id="34485"/>
    <lineage>
        <taxon>Eukaryota</taxon>
        <taxon>Fungi</taxon>
        <taxon>Fungi incertae sedis</taxon>
        <taxon>Zoopagomycota</taxon>
        <taxon>Entomophthoromycotina</taxon>
        <taxon>Entomophthoromycetes</taxon>
        <taxon>Entomophthorales</taxon>
        <taxon>Entomophthoraceae</taxon>
        <taxon>Entomophthora</taxon>
    </lineage>
</organism>
<sequence>MIEPTLDEHQLTIQQICARYDTDVEETEPVKSLGLNQEQIARIRSEFGENIMRPPKQTHPFFKFMKCLLSVFNILLLFAGALTLTLYSTNPQINYSDMYLGICLFVVVMMNSSIEFIQQQRSASLLDSFMKMVPQLCNAVRMGSVIQVPASELVVGDVVFIRMGDKVPADMRLFHTTLLKVDNSSLTGETDPQERLPTNEHSNPLEATNIAFSGTLVVAGEGYGVVIRTGDQTVLGQIANMTSDEGKFKSPLSQEIHQFVGMIAGLAMVTTTVFLVVGLLRHTDLHVLLNFAIGTFVAFIPEGLPITVTMLLFVAASRMAGQQVLVKDLQGLETLGAITLLATDKTGTLTCNEMAVANVWTSMTLHGPFEKEKIHAIMGVLRIAILNSQVKYDRIDIPFEKRRLIGDATELGLARFGHRHHPEFASLDTTLPRVFGIPFNSDSKVAVTIHQDGKDLLLFVKGAPERVLIKCDQILIDGHPTPLLTHHVDAFHETYKTMASQGHRIIAFAQMKLDSNQFPIGHDFEMAQKSQLQEWCLLAWHLWKTLPSMGFAKPLESAAWLEYRS</sequence>
<evidence type="ECO:0000313" key="1">
    <source>
        <dbReference type="EMBL" id="KAJ9061498.1"/>
    </source>
</evidence>
<accession>A0ACC2SGS4</accession>
<dbReference type="EMBL" id="QTSX02005063">
    <property type="protein sequence ID" value="KAJ9061498.1"/>
    <property type="molecule type" value="Genomic_DNA"/>
</dbReference>
<dbReference type="Proteomes" id="UP001165960">
    <property type="component" value="Unassembled WGS sequence"/>
</dbReference>
<protein>
    <submittedName>
        <fullName evidence="1">Uncharacterized protein</fullName>
    </submittedName>
</protein>
<name>A0ACC2SGS4_9FUNG</name>
<evidence type="ECO:0000313" key="2">
    <source>
        <dbReference type="Proteomes" id="UP001165960"/>
    </source>
</evidence>
<comment type="caution">
    <text evidence="1">The sequence shown here is derived from an EMBL/GenBank/DDBJ whole genome shotgun (WGS) entry which is preliminary data.</text>
</comment>
<keyword evidence="2" id="KW-1185">Reference proteome</keyword>
<proteinExistence type="predicted"/>
<reference evidence="1" key="1">
    <citation type="submission" date="2022-04" db="EMBL/GenBank/DDBJ databases">
        <title>Genome of the entomopathogenic fungus Entomophthora muscae.</title>
        <authorList>
            <person name="Elya C."/>
            <person name="Lovett B.R."/>
            <person name="Lee E."/>
            <person name="Macias A.M."/>
            <person name="Hajek A.E."/>
            <person name="De Bivort B.L."/>
            <person name="Kasson M.T."/>
            <person name="De Fine Licht H.H."/>
            <person name="Stajich J.E."/>
        </authorList>
    </citation>
    <scope>NUCLEOTIDE SEQUENCE</scope>
    <source>
        <strain evidence="1">Berkeley</strain>
    </source>
</reference>